<evidence type="ECO:0000313" key="7">
    <source>
        <dbReference type="EMBL" id="KPV54996.1"/>
    </source>
</evidence>
<evidence type="ECO:0000256" key="3">
    <source>
        <dbReference type="ARBA" id="ARBA00022679"/>
    </source>
</evidence>
<dbReference type="Proteomes" id="UP000050509">
    <property type="component" value="Unassembled WGS sequence"/>
</dbReference>
<dbReference type="PANTHER" id="PTHR46098">
    <property type="entry name" value="TRNA (CYTOSINE(38)-C(5))-METHYLTRANSFERASE"/>
    <property type="match status" value="1"/>
</dbReference>
<proteinExistence type="inferred from homology"/>
<dbReference type="EC" id="2.1.1.37" evidence="1"/>
<dbReference type="GO" id="GO:0003886">
    <property type="term" value="F:DNA (cytosine-5-)-methyltransferase activity"/>
    <property type="evidence" value="ECO:0007669"/>
    <property type="project" value="UniProtKB-EC"/>
</dbReference>
<evidence type="ECO:0000256" key="6">
    <source>
        <dbReference type="PROSITE-ProRule" id="PRU01016"/>
    </source>
</evidence>
<accession>A0A0P9DYE5</accession>
<dbReference type="GO" id="GO:0032259">
    <property type="term" value="P:methylation"/>
    <property type="evidence" value="ECO:0007669"/>
    <property type="project" value="UniProtKB-KW"/>
</dbReference>
<keyword evidence="8" id="KW-1185">Reference proteome</keyword>
<keyword evidence="5" id="KW-0680">Restriction system</keyword>
<comment type="caution">
    <text evidence="7">The sequence shown here is derived from an EMBL/GenBank/DDBJ whole genome shotgun (WGS) entry which is preliminary data.</text>
</comment>
<dbReference type="PANTHER" id="PTHR46098:SF1">
    <property type="entry name" value="TRNA (CYTOSINE(38)-C(5))-METHYLTRANSFERASE"/>
    <property type="match status" value="1"/>
</dbReference>
<organism evidence="7 8">
    <name type="scientific">Kouleothrix aurantiaca</name>
    <dbReference type="NCBI Taxonomy" id="186479"/>
    <lineage>
        <taxon>Bacteria</taxon>
        <taxon>Bacillati</taxon>
        <taxon>Chloroflexota</taxon>
        <taxon>Chloroflexia</taxon>
        <taxon>Chloroflexales</taxon>
        <taxon>Roseiflexineae</taxon>
        <taxon>Roseiflexaceae</taxon>
        <taxon>Kouleothrix</taxon>
    </lineage>
</organism>
<dbReference type="InterPro" id="IPR050750">
    <property type="entry name" value="C5-MTase"/>
</dbReference>
<reference evidence="7 8" key="1">
    <citation type="submission" date="2015-09" db="EMBL/GenBank/DDBJ databases">
        <title>Draft genome sequence of Kouleothrix aurantiaca JCM 19913.</title>
        <authorList>
            <person name="Hemp J."/>
        </authorList>
    </citation>
    <scope>NUCLEOTIDE SEQUENCE [LARGE SCALE GENOMIC DNA]</scope>
    <source>
        <strain evidence="7 8">COM-B</strain>
    </source>
</reference>
<evidence type="ECO:0000256" key="1">
    <source>
        <dbReference type="ARBA" id="ARBA00011975"/>
    </source>
</evidence>
<dbReference type="EMBL" id="LJCR01000003">
    <property type="protein sequence ID" value="KPV54996.1"/>
    <property type="molecule type" value="Genomic_DNA"/>
</dbReference>
<gene>
    <name evidence="7" type="ORF">SE17_00415</name>
</gene>
<evidence type="ECO:0000313" key="8">
    <source>
        <dbReference type="Proteomes" id="UP000050509"/>
    </source>
</evidence>
<keyword evidence="4 6" id="KW-0949">S-adenosyl-L-methionine</keyword>
<evidence type="ECO:0000256" key="4">
    <source>
        <dbReference type="ARBA" id="ARBA00022691"/>
    </source>
</evidence>
<comment type="similarity">
    <text evidence="6">Belongs to the class I-like SAM-binding methyltransferase superfamily. C5-methyltransferase family.</text>
</comment>
<protein>
    <recommendedName>
        <fullName evidence="1">DNA (cytosine-5-)-methyltransferase</fullName>
        <ecNumber evidence="1">2.1.1.37</ecNumber>
    </recommendedName>
</protein>
<evidence type="ECO:0000256" key="5">
    <source>
        <dbReference type="ARBA" id="ARBA00022747"/>
    </source>
</evidence>
<dbReference type="Gene3D" id="3.40.50.150">
    <property type="entry name" value="Vaccinia Virus protein VP39"/>
    <property type="match status" value="1"/>
</dbReference>
<dbReference type="GO" id="GO:0009307">
    <property type="term" value="P:DNA restriction-modification system"/>
    <property type="evidence" value="ECO:0007669"/>
    <property type="project" value="UniProtKB-KW"/>
</dbReference>
<dbReference type="InterPro" id="IPR001525">
    <property type="entry name" value="C5_MeTfrase"/>
</dbReference>
<keyword evidence="3 6" id="KW-0808">Transferase</keyword>
<dbReference type="InterPro" id="IPR018117">
    <property type="entry name" value="C5_DNA_meth_AS"/>
</dbReference>
<feature type="active site" evidence="6">
    <location>
        <position position="63"/>
    </location>
</feature>
<dbReference type="PROSITE" id="PS00094">
    <property type="entry name" value="C5_MTASE_1"/>
    <property type="match status" value="1"/>
</dbReference>
<dbReference type="SUPFAM" id="SSF53335">
    <property type="entry name" value="S-adenosyl-L-methionine-dependent methyltransferases"/>
    <property type="match status" value="1"/>
</dbReference>
<name>A0A0P9DYE5_9CHLR</name>
<dbReference type="PROSITE" id="PS51679">
    <property type="entry name" value="SAM_MT_C5"/>
    <property type="match status" value="1"/>
</dbReference>
<evidence type="ECO:0000256" key="2">
    <source>
        <dbReference type="ARBA" id="ARBA00022603"/>
    </source>
</evidence>
<keyword evidence="2 6" id="KW-0489">Methyltransferase</keyword>
<dbReference type="PATRIC" id="fig|186479.3.peg.6239"/>
<dbReference type="InterPro" id="IPR029063">
    <property type="entry name" value="SAM-dependent_MTases_sf"/>
</dbReference>
<sequence length="462" mass="53179">MGGFHRALSRLGFECVFASEIDPTLREVYTRNFEGSIEYVYGDIRENKDNIPSHDILCAGFPCQPFSKSGSRQGVLDQTRGTLFHEIIDVLKRHKPQYVLLENVGNFERHDEGETWKIVRESLEKLGYTVLGTEHISSGGPGLLSPHHFGYPHSRERFFIVAKLGGLPKRPFPTPDRHHKTSLASIAQDNEELSERDRAETTLSEGHRRCIEHWNRFLEYIPQDAALPSFPIWGDELDATYPFENSTPFKSNSQTLRKSLNGHVGKATMTREEMLKLLPSYAQTKVIHFPKWKIDFIRQNREWFKKHREHLPQEWINQLRDFPASLRKLEWNCQGEPRDIWEYVLQFRPSGLRVKRYTSSPALVAMTTTQIPILGPKRRFLTRVEGLLLQGFPRTHLLPESHEAAFRALGNAVHVDVVERIARTFILEEDQNLDIAATEYKQVSFDGLDDEEIASAASPTHC</sequence>
<dbReference type="NCBIfam" id="TIGR00675">
    <property type="entry name" value="dcm"/>
    <property type="match status" value="1"/>
</dbReference>
<dbReference type="Pfam" id="PF00145">
    <property type="entry name" value="DNA_methylase"/>
    <property type="match status" value="1"/>
</dbReference>
<dbReference type="AlphaFoldDB" id="A0A0P9DYE5"/>